<sequence length="278" mass="33106">MTGLQTTDTKEQTLHAIGDELPALLRGDPSLGAHILAVAREHFPTRVETEDKFTRMLNQLARDREEDRRRWDEHKAEDQRKWDEHKAEDRRKWEEQNRKWDEQNRKWDEHKAEDRRKWDEQNRKWEESSRRFDQMHREIMSQEKRHNRSIGALGARWGLQTERAFRDGLAAILEESFGVRVLNVNEFDDEGRVFGRPDQVELDIIIKNGLLIACEIKSSVDKPAMYSFERKARFYERRHGKKINRMMVISPMIEERARRVGKELGIEMYVDSVDVPAA</sequence>
<dbReference type="EMBL" id="CAADEX010000264">
    <property type="protein sequence ID" value="VFJ70033.1"/>
    <property type="molecule type" value="Genomic_DNA"/>
</dbReference>
<gene>
    <name evidence="2" type="ORF">BECKDK2373B_GA0170837_12611</name>
    <name evidence="3" type="ORF">BECKDK2373B_GA0170837_12641</name>
</gene>
<dbReference type="InterPro" id="IPR024271">
    <property type="entry name" value="DUF3782"/>
</dbReference>
<name>A0A450TPQ9_9GAMM</name>
<dbReference type="SUPFAM" id="SSF52980">
    <property type="entry name" value="Restriction endonuclease-like"/>
    <property type="match status" value="1"/>
</dbReference>
<dbReference type="Pfam" id="PF12644">
    <property type="entry name" value="DUF3782"/>
    <property type="match status" value="1"/>
</dbReference>
<dbReference type="EMBL" id="CAADEX010000261">
    <property type="protein sequence ID" value="VFJ69969.1"/>
    <property type="molecule type" value="Genomic_DNA"/>
</dbReference>
<feature type="region of interest" description="Disordered" evidence="1">
    <location>
        <begin position="64"/>
        <end position="106"/>
    </location>
</feature>
<organism evidence="2">
    <name type="scientific">Candidatus Kentrum sp. DK</name>
    <dbReference type="NCBI Taxonomy" id="2126562"/>
    <lineage>
        <taxon>Bacteria</taxon>
        <taxon>Pseudomonadati</taxon>
        <taxon>Pseudomonadota</taxon>
        <taxon>Gammaproteobacteria</taxon>
        <taxon>Candidatus Kentrum</taxon>
    </lineage>
</organism>
<dbReference type="Pfam" id="PF07788">
    <property type="entry name" value="PDDEXK_10"/>
    <property type="match status" value="1"/>
</dbReference>
<dbReference type="PANTHER" id="PTHR34314">
    <property type="entry name" value="CRENARCHAEAL PROTEIN, PUTATIVE-RELATED"/>
    <property type="match status" value="1"/>
</dbReference>
<reference evidence="2" key="1">
    <citation type="submission" date="2019-02" db="EMBL/GenBank/DDBJ databases">
        <authorList>
            <person name="Gruber-Vodicka R. H."/>
            <person name="Seah K. B. B."/>
        </authorList>
    </citation>
    <scope>NUCLEOTIDE SEQUENCE</scope>
    <source>
        <strain evidence="2">BECK_DK47</strain>
    </source>
</reference>
<evidence type="ECO:0000256" key="1">
    <source>
        <dbReference type="SAM" id="MobiDB-lite"/>
    </source>
</evidence>
<dbReference type="InterPro" id="IPR012431">
    <property type="entry name" value="PDDEXK_10"/>
</dbReference>
<evidence type="ECO:0008006" key="4">
    <source>
        <dbReference type="Google" id="ProtNLM"/>
    </source>
</evidence>
<dbReference type="PANTHER" id="PTHR34314:SF6">
    <property type="entry name" value="DUF3782 DOMAIN-CONTAINING PROTEIN"/>
    <property type="match status" value="1"/>
</dbReference>
<protein>
    <recommendedName>
        <fullName evidence="4">DUF3782 domain-containing protein</fullName>
    </recommendedName>
</protein>
<proteinExistence type="predicted"/>
<evidence type="ECO:0000313" key="2">
    <source>
        <dbReference type="EMBL" id="VFJ69969.1"/>
    </source>
</evidence>
<evidence type="ECO:0000313" key="3">
    <source>
        <dbReference type="EMBL" id="VFJ70033.1"/>
    </source>
</evidence>
<dbReference type="AlphaFoldDB" id="A0A450TPQ9"/>
<accession>A0A450TPQ9</accession>
<dbReference type="InterPro" id="IPR011335">
    <property type="entry name" value="Restrct_endonuc-II-like"/>
</dbReference>